<comment type="PTM">
    <text evidence="7">Contains at least one intrachain disulfide bond essential for its enzymatic activity.</text>
</comment>
<keyword evidence="3" id="KW-1015">Disulfide bond</keyword>
<protein>
    <recommendedName>
        <fullName evidence="7">Xyloglucan endotransglucosylase/hydrolase</fullName>
        <ecNumber evidence="7">2.4.1.207</ecNumber>
    </recommendedName>
</protein>
<comment type="subcellular location">
    <subcellularLocation>
        <location evidence="7">Secreted</location>
        <location evidence="7">Cell wall</location>
    </subcellularLocation>
    <subcellularLocation>
        <location evidence="7">Secreted</location>
        <location evidence="7">Extracellular space</location>
        <location evidence="7">Apoplast</location>
    </subcellularLocation>
</comment>
<keyword evidence="4" id="KW-0325">Glycoprotein</keyword>
<reference evidence="9 10" key="1">
    <citation type="journal article" date="2021" name="Nat. Plants">
        <title>The Taxus genome provides insights into paclitaxel biosynthesis.</title>
        <authorList>
            <person name="Xiong X."/>
            <person name="Gou J."/>
            <person name="Liao Q."/>
            <person name="Li Y."/>
            <person name="Zhou Q."/>
            <person name="Bi G."/>
            <person name="Li C."/>
            <person name="Du R."/>
            <person name="Wang X."/>
            <person name="Sun T."/>
            <person name="Guo L."/>
            <person name="Liang H."/>
            <person name="Lu P."/>
            <person name="Wu Y."/>
            <person name="Zhang Z."/>
            <person name="Ro D.K."/>
            <person name="Shang Y."/>
            <person name="Huang S."/>
            <person name="Yan J."/>
        </authorList>
    </citation>
    <scope>NUCLEOTIDE SEQUENCE [LARGE SCALE GENOMIC DNA]</scope>
    <source>
        <strain evidence="9">Ta-2019</strain>
    </source>
</reference>
<keyword evidence="7" id="KW-0052">Apoplast</keyword>
<comment type="similarity">
    <text evidence="7">Belongs to the glycosyl hydrolase 16 family.</text>
</comment>
<feature type="chain" id="PRO_5041480542" description="Xyloglucan endotransglucosylase/hydrolase" evidence="7">
    <location>
        <begin position="25"/>
        <end position="286"/>
    </location>
</feature>
<evidence type="ECO:0000256" key="7">
    <source>
        <dbReference type="RuleBase" id="RU361120"/>
    </source>
</evidence>
<dbReference type="GO" id="GO:0048046">
    <property type="term" value="C:apoplast"/>
    <property type="evidence" value="ECO:0007669"/>
    <property type="project" value="UniProtKB-SubCell"/>
</dbReference>
<feature type="signal peptide" evidence="7">
    <location>
        <begin position="1"/>
        <end position="24"/>
    </location>
</feature>
<evidence type="ECO:0000256" key="5">
    <source>
        <dbReference type="ARBA" id="ARBA00023295"/>
    </source>
</evidence>
<keyword evidence="1 7" id="KW-0808">Transferase</keyword>
<dbReference type="InterPro" id="IPR008263">
    <property type="entry name" value="GH16_AS"/>
</dbReference>
<dbReference type="InterPro" id="IPR000757">
    <property type="entry name" value="Beta-glucanase-like"/>
</dbReference>
<dbReference type="GO" id="GO:0042546">
    <property type="term" value="P:cell wall biogenesis"/>
    <property type="evidence" value="ECO:0007669"/>
    <property type="project" value="InterPro"/>
</dbReference>
<keyword evidence="10" id="KW-1185">Reference proteome</keyword>
<dbReference type="InterPro" id="IPR010713">
    <property type="entry name" value="XET_C"/>
</dbReference>
<evidence type="ECO:0000259" key="8">
    <source>
        <dbReference type="PROSITE" id="PS51762"/>
    </source>
</evidence>
<dbReference type="EMBL" id="JAHRHJ020000004">
    <property type="protein sequence ID" value="KAH9318891.1"/>
    <property type="molecule type" value="Genomic_DNA"/>
</dbReference>
<dbReference type="GO" id="GO:0016762">
    <property type="term" value="F:xyloglucan:xyloglucosyl transferase activity"/>
    <property type="evidence" value="ECO:0007669"/>
    <property type="project" value="UniProtKB-EC"/>
</dbReference>
<dbReference type="AlphaFoldDB" id="A0AA38LCD9"/>
<dbReference type="Proteomes" id="UP000824469">
    <property type="component" value="Unassembled WGS sequence"/>
</dbReference>
<evidence type="ECO:0000256" key="4">
    <source>
        <dbReference type="ARBA" id="ARBA00023180"/>
    </source>
</evidence>
<dbReference type="EC" id="2.4.1.207" evidence="7"/>
<dbReference type="InterPro" id="IPR013320">
    <property type="entry name" value="ConA-like_dom_sf"/>
</dbReference>
<keyword evidence="7" id="KW-0961">Cell wall biogenesis/degradation</keyword>
<dbReference type="GO" id="GO:0004553">
    <property type="term" value="F:hydrolase activity, hydrolyzing O-glycosyl compounds"/>
    <property type="evidence" value="ECO:0007669"/>
    <property type="project" value="InterPro"/>
</dbReference>
<keyword evidence="7" id="KW-0134">Cell wall</keyword>
<dbReference type="Pfam" id="PF06955">
    <property type="entry name" value="XET_C"/>
    <property type="match status" value="1"/>
</dbReference>
<dbReference type="CDD" id="cd02176">
    <property type="entry name" value="GH16_XET"/>
    <property type="match status" value="1"/>
</dbReference>
<evidence type="ECO:0000256" key="1">
    <source>
        <dbReference type="ARBA" id="ARBA00022679"/>
    </source>
</evidence>
<dbReference type="PIRSF" id="PIRSF005604">
    <property type="entry name" value="XET"/>
    <property type="match status" value="1"/>
</dbReference>
<dbReference type="GO" id="GO:0071555">
    <property type="term" value="P:cell wall organization"/>
    <property type="evidence" value="ECO:0007669"/>
    <property type="project" value="UniProtKB-KW"/>
</dbReference>
<keyword evidence="2 7" id="KW-0378">Hydrolase</keyword>
<proteinExistence type="inferred from homology"/>
<comment type="caution">
    <text evidence="9">The sequence shown here is derived from an EMBL/GenBank/DDBJ whole genome shotgun (WGS) entry which is preliminary data.</text>
</comment>
<dbReference type="FunFam" id="2.60.120.200:FF:000025">
    <property type="entry name" value="Xyloglucan endotransglucosylase/hydrolase"/>
    <property type="match status" value="1"/>
</dbReference>
<dbReference type="SUPFAM" id="SSF49899">
    <property type="entry name" value="Concanavalin A-like lectins/glucanases"/>
    <property type="match status" value="1"/>
</dbReference>
<dbReference type="OMA" id="NDHIKLP"/>
<dbReference type="Gene3D" id="2.60.120.200">
    <property type="match status" value="1"/>
</dbReference>
<evidence type="ECO:0000256" key="6">
    <source>
        <dbReference type="PIRSR" id="PIRSR005604-1"/>
    </source>
</evidence>
<feature type="active site" description="Nucleophile" evidence="6">
    <location>
        <position position="101"/>
    </location>
</feature>
<evidence type="ECO:0000313" key="10">
    <source>
        <dbReference type="Proteomes" id="UP000824469"/>
    </source>
</evidence>
<keyword evidence="7" id="KW-0732">Signal</keyword>
<dbReference type="Pfam" id="PF00722">
    <property type="entry name" value="Glyco_hydro_16"/>
    <property type="match status" value="1"/>
</dbReference>
<feature type="domain" description="GH16" evidence="8">
    <location>
        <begin position="6"/>
        <end position="215"/>
    </location>
</feature>
<evidence type="ECO:0000313" key="9">
    <source>
        <dbReference type="EMBL" id="KAH9318891.1"/>
    </source>
</evidence>
<dbReference type="InterPro" id="IPR016455">
    <property type="entry name" value="XTH"/>
</dbReference>
<gene>
    <name evidence="9" type="ORF">KI387_020660</name>
</gene>
<organism evidence="9 10">
    <name type="scientific">Taxus chinensis</name>
    <name type="common">Chinese yew</name>
    <name type="synonym">Taxus wallichiana var. chinensis</name>
    <dbReference type="NCBI Taxonomy" id="29808"/>
    <lineage>
        <taxon>Eukaryota</taxon>
        <taxon>Viridiplantae</taxon>
        <taxon>Streptophyta</taxon>
        <taxon>Embryophyta</taxon>
        <taxon>Tracheophyta</taxon>
        <taxon>Spermatophyta</taxon>
        <taxon>Pinopsida</taxon>
        <taxon>Pinidae</taxon>
        <taxon>Conifers II</taxon>
        <taxon>Cupressales</taxon>
        <taxon>Taxaceae</taxon>
        <taxon>Taxus</taxon>
    </lineage>
</organism>
<dbReference type="PROSITE" id="PS51762">
    <property type="entry name" value="GH16_2"/>
    <property type="match status" value="1"/>
</dbReference>
<keyword evidence="7" id="KW-0964">Secreted</keyword>
<name>A0AA38LCD9_TAXCH</name>
<evidence type="ECO:0000256" key="3">
    <source>
        <dbReference type="ARBA" id="ARBA00023157"/>
    </source>
</evidence>
<evidence type="ECO:0000256" key="2">
    <source>
        <dbReference type="ARBA" id="ARBA00022801"/>
    </source>
</evidence>
<dbReference type="GO" id="GO:0010411">
    <property type="term" value="P:xyloglucan metabolic process"/>
    <property type="evidence" value="ECO:0007669"/>
    <property type="project" value="InterPro"/>
</dbReference>
<dbReference type="PANTHER" id="PTHR31062">
    <property type="entry name" value="XYLOGLUCAN ENDOTRANSGLUCOSYLASE/HYDROLASE PROTEIN 8-RELATED"/>
    <property type="match status" value="1"/>
</dbReference>
<comment type="function">
    <text evidence="7">Catalyzes xyloglucan endohydrolysis (XEH) and/or endotransglycosylation (XET). Cleaves and religates xyloglucan polymers, an essential constituent of the primary cell wall, and thereby participates in cell wall construction of growing tissues.</text>
</comment>
<keyword evidence="5 7" id="KW-0326">Glycosidase</keyword>
<dbReference type="PROSITE" id="PS01034">
    <property type="entry name" value="GH16_1"/>
    <property type="match status" value="1"/>
</dbReference>
<sequence length="286" mass="32185">MNKFLRIFSVLIVFVVFFFSHGESSSFNEHFDILWGNDHIKLPDNGETAHLSLDQASGSGFSSRHQYLFGRFNMKIKLIAGHSAGIVTAYYMSSDTSSHDELDFEFLGNLPGKGYHVQTNVFASGVGNREQRIRLWFDPSADFHNYSIIWNQKQIIFSVDSIPIRVFNNNEAIGVPYPKSQPMKVISSLWNGENWATNGGKDKIKWSKAPFIASFQAFEADGCVASASTSSSPCAGNGLDQSSSDGLNRDQLKKLRRIKRKYMFYDYCTDKSRRFSSPPPECALNP</sequence>
<dbReference type="InterPro" id="IPR044791">
    <property type="entry name" value="Beta-glucanase/XTH"/>
</dbReference>
<accession>A0AA38LCD9</accession>
<feature type="active site" description="Proton donor" evidence="6">
    <location>
        <position position="105"/>
    </location>
</feature>